<dbReference type="InterPro" id="IPR003594">
    <property type="entry name" value="HATPase_dom"/>
</dbReference>
<evidence type="ECO:0000256" key="4">
    <source>
        <dbReference type="ARBA" id="ARBA00022679"/>
    </source>
</evidence>
<gene>
    <name evidence="10" type="ORF">EKK97_06160</name>
</gene>
<dbReference type="PANTHER" id="PTHR43065:SF46">
    <property type="entry name" value="C4-DICARBOXYLATE TRANSPORT SENSOR PROTEIN DCTB"/>
    <property type="match status" value="1"/>
</dbReference>
<name>A0A6I6SLL8_9GAMM</name>
<dbReference type="InterPro" id="IPR036890">
    <property type="entry name" value="HATPase_C_sf"/>
</dbReference>
<evidence type="ECO:0000256" key="2">
    <source>
        <dbReference type="ARBA" id="ARBA00012438"/>
    </source>
</evidence>
<dbReference type="InterPro" id="IPR004358">
    <property type="entry name" value="Sig_transdc_His_kin-like_C"/>
</dbReference>
<dbReference type="AlphaFoldDB" id="A0A6I6SLL8"/>
<dbReference type="PANTHER" id="PTHR43065">
    <property type="entry name" value="SENSOR HISTIDINE KINASE"/>
    <property type="match status" value="1"/>
</dbReference>
<dbReference type="SMART" id="SM00388">
    <property type="entry name" value="HisKA"/>
    <property type="match status" value="1"/>
</dbReference>
<keyword evidence="6 10" id="KW-0418">Kinase</keyword>
<dbReference type="EC" id="2.7.13.3" evidence="2"/>
<proteinExistence type="predicted"/>
<dbReference type="RefSeq" id="WP_159550304.1">
    <property type="nucleotide sequence ID" value="NZ_CP035042.1"/>
</dbReference>
<organism evidence="10 11">
    <name type="scientific">Billgrantia tianxiuensis</name>
    <dbReference type="NCBI Taxonomy" id="2497861"/>
    <lineage>
        <taxon>Bacteria</taxon>
        <taxon>Pseudomonadati</taxon>
        <taxon>Pseudomonadota</taxon>
        <taxon>Gammaproteobacteria</taxon>
        <taxon>Oceanospirillales</taxon>
        <taxon>Halomonadaceae</taxon>
        <taxon>Billgrantia</taxon>
    </lineage>
</organism>
<dbReference type="InterPro" id="IPR036097">
    <property type="entry name" value="HisK_dim/P_sf"/>
</dbReference>
<dbReference type="SUPFAM" id="SSF47384">
    <property type="entry name" value="Homodimeric domain of signal transducing histidine kinase"/>
    <property type="match status" value="1"/>
</dbReference>
<dbReference type="Pfam" id="PF00512">
    <property type="entry name" value="HisKA"/>
    <property type="match status" value="1"/>
</dbReference>
<evidence type="ECO:0000256" key="7">
    <source>
        <dbReference type="ARBA" id="ARBA00022840"/>
    </source>
</evidence>
<feature type="domain" description="Histidine kinase" evidence="9">
    <location>
        <begin position="155"/>
        <end position="375"/>
    </location>
</feature>
<evidence type="ECO:0000256" key="1">
    <source>
        <dbReference type="ARBA" id="ARBA00000085"/>
    </source>
</evidence>
<reference evidence="10 11" key="1">
    <citation type="submission" date="2019-01" db="EMBL/GenBank/DDBJ databases">
        <title>Complete genome of a denitifying bacterium Halomons sp. BC-M4-5.</title>
        <authorList>
            <person name="Wang L."/>
            <person name="Shao Z."/>
        </authorList>
    </citation>
    <scope>NUCLEOTIDE SEQUENCE [LARGE SCALE GENOMIC DNA]</scope>
    <source>
        <strain evidence="10 11">BC-M4-5</strain>
    </source>
</reference>
<dbReference type="PROSITE" id="PS50109">
    <property type="entry name" value="HIS_KIN"/>
    <property type="match status" value="1"/>
</dbReference>
<dbReference type="KEGG" id="htx:EKK97_06160"/>
<dbReference type="SUPFAM" id="SSF55874">
    <property type="entry name" value="ATPase domain of HSP90 chaperone/DNA topoisomerase II/histidine kinase"/>
    <property type="match status" value="1"/>
</dbReference>
<comment type="catalytic activity">
    <reaction evidence="1">
        <text>ATP + protein L-histidine = ADP + protein N-phospho-L-histidine.</text>
        <dbReference type="EC" id="2.7.13.3"/>
    </reaction>
</comment>
<evidence type="ECO:0000313" key="11">
    <source>
        <dbReference type="Proteomes" id="UP000464013"/>
    </source>
</evidence>
<keyword evidence="8" id="KW-0902">Two-component regulatory system</keyword>
<dbReference type="OrthoDB" id="1931120at2"/>
<evidence type="ECO:0000256" key="5">
    <source>
        <dbReference type="ARBA" id="ARBA00022741"/>
    </source>
</evidence>
<evidence type="ECO:0000256" key="6">
    <source>
        <dbReference type="ARBA" id="ARBA00022777"/>
    </source>
</evidence>
<accession>A0A6I6SLL8</accession>
<keyword evidence="5" id="KW-0547">Nucleotide-binding</keyword>
<keyword evidence="3" id="KW-0597">Phosphoprotein</keyword>
<dbReference type="CDD" id="cd00082">
    <property type="entry name" value="HisKA"/>
    <property type="match status" value="1"/>
</dbReference>
<evidence type="ECO:0000259" key="9">
    <source>
        <dbReference type="PROSITE" id="PS50109"/>
    </source>
</evidence>
<dbReference type="SMART" id="SM00387">
    <property type="entry name" value="HATPase_c"/>
    <property type="match status" value="1"/>
</dbReference>
<dbReference type="Gene3D" id="1.10.287.130">
    <property type="match status" value="1"/>
</dbReference>
<dbReference type="GO" id="GO:0000155">
    <property type="term" value="F:phosphorelay sensor kinase activity"/>
    <property type="evidence" value="ECO:0007669"/>
    <property type="project" value="InterPro"/>
</dbReference>
<dbReference type="Proteomes" id="UP000464013">
    <property type="component" value="Chromosome"/>
</dbReference>
<evidence type="ECO:0000256" key="3">
    <source>
        <dbReference type="ARBA" id="ARBA00022553"/>
    </source>
</evidence>
<dbReference type="GO" id="GO:0005524">
    <property type="term" value="F:ATP binding"/>
    <property type="evidence" value="ECO:0007669"/>
    <property type="project" value="UniProtKB-KW"/>
</dbReference>
<sequence>MFDASEDLTLAELLSPAQVEQALALLSKLCGVKLTLLSVPEDQATAIEFNLEPVAWLKADLSPPQREAAASMLELLVFHAGKYRLAANLHRSASQASYQELQEQNAALQVSEARYRHLSETLQEQVDSQVEMIRESQQRLYESARLRAVGQLAAGMAHEINTPIGFITSNLHTAKEYLNDLTSEADEASHQELIEDFHCLLAESLDGAGRISRIIRDIRHFANIDQSDFHDFDLNALVKTATKLLQSELQTNATVSLQLDSLPRIPGYPARVGQAIYNAMSNALHSVEDEGQVTVSTRLDEDMVEIVFTDNGHGMDEETLARAFEPFFTTRAVGKGTGLGLSVVRDAVKAHHGDVVLTSRVGNGTTLTLRLPTRWPSP</sequence>
<protein>
    <recommendedName>
        <fullName evidence="2">histidine kinase</fullName>
        <ecNumber evidence="2">2.7.13.3</ecNumber>
    </recommendedName>
</protein>
<keyword evidence="7" id="KW-0067">ATP-binding</keyword>
<dbReference type="EMBL" id="CP035042">
    <property type="protein sequence ID" value="QHC49284.1"/>
    <property type="molecule type" value="Genomic_DNA"/>
</dbReference>
<dbReference type="Gene3D" id="3.30.565.10">
    <property type="entry name" value="Histidine kinase-like ATPase, C-terminal domain"/>
    <property type="match status" value="1"/>
</dbReference>
<keyword evidence="11" id="KW-1185">Reference proteome</keyword>
<dbReference type="InterPro" id="IPR003661">
    <property type="entry name" value="HisK_dim/P_dom"/>
</dbReference>
<keyword evidence="4" id="KW-0808">Transferase</keyword>
<dbReference type="Pfam" id="PF02518">
    <property type="entry name" value="HATPase_c"/>
    <property type="match status" value="1"/>
</dbReference>
<dbReference type="InterPro" id="IPR005467">
    <property type="entry name" value="His_kinase_dom"/>
</dbReference>
<evidence type="ECO:0000256" key="8">
    <source>
        <dbReference type="ARBA" id="ARBA00023012"/>
    </source>
</evidence>
<evidence type="ECO:0000313" key="10">
    <source>
        <dbReference type="EMBL" id="QHC49284.1"/>
    </source>
</evidence>
<dbReference type="PRINTS" id="PR00344">
    <property type="entry name" value="BCTRLSENSOR"/>
</dbReference>